<evidence type="ECO:0000256" key="6">
    <source>
        <dbReference type="ARBA" id="ARBA00022982"/>
    </source>
</evidence>
<evidence type="ECO:0000256" key="5">
    <source>
        <dbReference type="ARBA" id="ARBA00022967"/>
    </source>
</evidence>
<keyword evidence="7 10" id="KW-0408">Iron</keyword>
<feature type="region of interest" description="Disordered" evidence="11">
    <location>
        <begin position="275"/>
        <end position="357"/>
    </location>
</feature>
<dbReference type="GO" id="GO:0005886">
    <property type="term" value="C:plasma membrane"/>
    <property type="evidence" value="ECO:0007669"/>
    <property type="project" value="UniProtKB-SubCell"/>
</dbReference>
<dbReference type="Pfam" id="PF04060">
    <property type="entry name" value="FeS"/>
    <property type="match status" value="1"/>
</dbReference>
<feature type="region of interest" description="Hydrophobic" evidence="10">
    <location>
        <begin position="1"/>
        <end position="26"/>
    </location>
</feature>
<feature type="binding site" evidence="10">
    <location>
        <position position="152"/>
    </location>
    <ligand>
        <name>[4Fe-4S] cluster</name>
        <dbReference type="ChEBI" id="CHEBI:49883"/>
        <label>3</label>
    </ligand>
</feature>
<evidence type="ECO:0000256" key="3">
    <source>
        <dbReference type="ARBA" id="ARBA00022723"/>
    </source>
</evidence>
<dbReference type="InterPro" id="IPR010207">
    <property type="entry name" value="Elect_transpt_cplx_RnfB/RsxB"/>
</dbReference>
<keyword evidence="8 10" id="KW-0411">Iron-sulfur</keyword>
<feature type="binding site" evidence="10">
    <location>
        <position position="57"/>
    </location>
    <ligand>
        <name>[4Fe-4S] cluster</name>
        <dbReference type="ChEBI" id="CHEBI:49883"/>
        <label>1</label>
    </ligand>
</feature>
<dbReference type="EMBL" id="JADIMV010000009">
    <property type="protein sequence ID" value="MBO8439104.1"/>
    <property type="molecule type" value="Genomic_DNA"/>
</dbReference>
<evidence type="ECO:0000256" key="4">
    <source>
        <dbReference type="ARBA" id="ARBA00022737"/>
    </source>
</evidence>
<reference evidence="15" key="2">
    <citation type="journal article" date="2021" name="PeerJ">
        <title>Extensive microbial diversity within the chicken gut microbiome revealed by metagenomics and culture.</title>
        <authorList>
            <person name="Gilroy R."/>
            <person name="Ravi A."/>
            <person name="Getino M."/>
            <person name="Pursley I."/>
            <person name="Horton D.L."/>
            <person name="Alikhan N.F."/>
            <person name="Baker D."/>
            <person name="Gharbi K."/>
            <person name="Hall N."/>
            <person name="Watson M."/>
            <person name="Adriaenssens E.M."/>
            <person name="Foster-Nyarko E."/>
            <person name="Jarju S."/>
            <person name="Secka A."/>
            <person name="Antonio M."/>
            <person name="Oren A."/>
            <person name="Chaudhuri R.R."/>
            <person name="La Ragione R."/>
            <person name="Hildebrand F."/>
            <person name="Pallen M.J."/>
        </authorList>
    </citation>
    <scope>NUCLEOTIDE SEQUENCE</scope>
    <source>
        <strain evidence="15">3924</strain>
    </source>
</reference>
<dbReference type="Gene3D" id="3.30.70.20">
    <property type="match status" value="2"/>
</dbReference>
<dbReference type="EC" id="7.-.-.-" evidence="10"/>
<dbReference type="Gene3D" id="1.10.15.40">
    <property type="entry name" value="Electron transport complex subunit B, putative Fe-S cluster"/>
    <property type="match status" value="1"/>
</dbReference>
<keyword evidence="1 10" id="KW-0813">Transport</keyword>
<dbReference type="AlphaFoldDB" id="A0A940DKD3"/>
<comment type="function">
    <text evidence="10">Part of a membrane-bound complex that couples electron transfer with translocation of ions across the membrane.</text>
</comment>
<evidence type="ECO:0000256" key="11">
    <source>
        <dbReference type="SAM" id="MobiDB-lite"/>
    </source>
</evidence>
<feature type="domain" description="4Fe-4S ferredoxin-type" evidence="13">
    <location>
        <begin position="164"/>
        <end position="193"/>
    </location>
</feature>
<sequence>MNLIVASLITLGVIGIVAAVILYVVAQKFKVEEDPRIGEVEEVLPGANCGGCGHPGCHGFAEACAKAESLDGLLCPVGGIPVMTKIGAILGMAVAESEPKVAVLRCNGSCANRPRTSHYDGAKSCRIASATYAGETDCAFGCVGFGDCEAACMFDALHINPETGLPEIDDEKCTACGACVKACPKNIIELRKKGPKNRRVWVSCVNKDKGAAARKACAVACIGCGKCAKVCPFDAITVENNLAYIDFNKCRLCRKCVAECPTGAIHEINFPPRPAEPKAEAKPVSVEPAVQEVKEPEARPEITMPVNEPVGTAVSSPTSEICEDTKAHAAEETKIQDEESTVRKTRHLDATPQTLDI</sequence>
<feature type="transmembrane region" description="Helical" evidence="12">
    <location>
        <begin position="6"/>
        <end position="26"/>
    </location>
</feature>
<feature type="binding site" evidence="10">
    <location>
        <position position="179"/>
    </location>
    <ligand>
        <name>[4Fe-4S] cluster</name>
        <dbReference type="ChEBI" id="CHEBI:49883"/>
        <label>3</label>
    </ligand>
</feature>
<feature type="binding site" evidence="10">
    <location>
        <position position="173"/>
    </location>
    <ligand>
        <name>[4Fe-4S] cluster</name>
        <dbReference type="ChEBI" id="CHEBI:49883"/>
        <label>3</label>
    </ligand>
</feature>
<evidence type="ECO:0000256" key="7">
    <source>
        <dbReference type="ARBA" id="ARBA00023004"/>
    </source>
</evidence>
<evidence type="ECO:0000256" key="10">
    <source>
        <dbReference type="HAMAP-Rule" id="MF_00463"/>
    </source>
</evidence>
<evidence type="ECO:0000256" key="2">
    <source>
        <dbReference type="ARBA" id="ARBA00022485"/>
    </source>
</evidence>
<evidence type="ECO:0000259" key="13">
    <source>
        <dbReference type="PROSITE" id="PS51379"/>
    </source>
</evidence>
<comment type="caution">
    <text evidence="10">Lacks conserved residue(s) required for the propagation of feature annotation.</text>
</comment>
<dbReference type="PROSITE" id="PS00198">
    <property type="entry name" value="4FE4S_FER_1"/>
    <property type="match status" value="3"/>
</dbReference>
<gene>
    <name evidence="10" type="primary">rnfB</name>
    <name evidence="15" type="ORF">IAC51_00460</name>
</gene>
<keyword evidence="12" id="KW-0812">Transmembrane</keyword>
<comment type="caution">
    <text evidence="15">The sequence shown here is derived from an EMBL/GenBank/DDBJ whole genome shotgun (WGS) entry which is preliminary data.</text>
</comment>
<proteinExistence type="inferred from homology"/>
<evidence type="ECO:0000259" key="14">
    <source>
        <dbReference type="PROSITE" id="PS51656"/>
    </source>
</evidence>
<keyword evidence="10" id="KW-1003">Cell membrane</keyword>
<keyword evidence="5 10" id="KW-1278">Translocase</keyword>
<comment type="cofactor">
    <cofactor evidence="10">
        <name>[4Fe-4S] cluster</name>
        <dbReference type="ChEBI" id="CHEBI:49883"/>
    </cofactor>
    <text evidence="10">Binds 3 [4Fe-4S] clusters.</text>
</comment>
<dbReference type="InterPro" id="IPR007202">
    <property type="entry name" value="4Fe-4S_dom"/>
</dbReference>
<dbReference type="Pfam" id="PF00037">
    <property type="entry name" value="Fer4"/>
    <property type="match status" value="1"/>
</dbReference>
<evidence type="ECO:0000256" key="12">
    <source>
        <dbReference type="SAM" id="Phobius"/>
    </source>
</evidence>
<dbReference type="CDD" id="cd10549">
    <property type="entry name" value="MtMvhB_like"/>
    <property type="match status" value="1"/>
</dbReference>
<comment type="subunit">
    <text evidence="10">The complex is composed of six subunits: RnfA, RnfB, RnfC, RnfD, RnfE and RnfG.</text>
</comment>
<keyword evidence="12" id="KW-1133">Transmembrane helix</keyword>
<evidence type="ECO:0000313" key="16">
    <source>
        <dbReference type="Proteomes" id="UP000712007"/>
    </source>
</evidence>
<feature type="domain" description="4Fe-4S ferredoxin-type" evidence="13">
    <location>
        <begin position="243"/>
        <end position="270"/>
    </location>
</feature>
<keyword evidence="6 10" id="KW-0249">Electron transport</keyword>
<evidence type="ECO:0000256" key="9">
    <source>
        <dbReference type="ARBA" id="ARBA00023136"/>
    </source>
</evidence>
<feature type="binding site" evidence="10">
    <location>
        <position position="148"/>
    </location>
    <ligand>
        <name>[4Fe-4S] cluster</name>
        <dbReference type="ChEBI" id="CHEBI:49883"/>
        <label>2</label>
    </ligand>
</feature>
<keyword evidence="9 10" id="KW-0472">Membrane</keyword>
<feature type="binding site" evidence="10">
    <location>
        <position position="176"/>
    </location>
    <ligand>
        <name>[4Fe-4S] cluster</name>
        <dbReference type="ChEBI" id="CHEBI:49883"/>
        <label>3</label>
    </ligand>
</feature>
<dbReference type="PROSITE" id="PS51656">
    <property type="entry name" value="4FE4S"/>
    <property type="match status" value="1"/>
</dbReference>
<dbReference type="GO" id="GO:0046872">
    <property type="term" value="F:metal ion binding"/>
    <property type="evidence" value="ECO:0007669"/>
    <property type="project" value="UniProtKB-KW"/>
</dbReference>
<dbReference type="Pfam" id="PF12838">
    <property type="entry name" value="Fer4_7"/>
    <property type="match status" value="1"/>
</dbReference>
<keyword evidence="3 10" id="KW-0479">Metal-binding</keyword>
<dbReference type="HAMAP" id="MF_00463">
    <property type="entry name" value="RsxB_RnfB"/>
    <property type="match status" value="1"/>
</dbReference>
<accession>A0A940DKD3</accession>
<evidence type="ECO:0000256" key="8">
    <source>
        <dbReference type="ARBA" id="ARBA00023014"/>
    </source>
</evidence>
<feature type="binding site" evidence="10">
    <location>
        <position position="138"/>
    </location>
    <ligand>
        <name>[4Fe-4S] cluster</name>
        <dbReference type="ChEBI" id="CHEBI:49883"/>
        <label>2</label>
    </ligand>
</feature>
<feature type="binding site" evidence="10">
    <location>
        <position position="75"/>
    </location>
    <ligand>
        <name>[4Fe-4S] cluster</name>
        <dbReference type="ChEBI" id="CHEBI:49883"/>
        <label>1</label>
    </ligand>
</feature>
<dbReference type="InterPro" id="IPR017896">
    <property type="entry name" value="4Fe4S_Fe-S-bd"/>
</dbReference>
<comment type="subcellular location">
    <subcellularLocation>
        <location evidence="10">Cell membrane</location>
    </subcellularLocation>
</comment>
<dbReference type="NCBIfam" id="NF005504">
    <property type="entry name" value="PRK07118.1-3"/>
    <property type="match status" value="1"/>
</dbReference>
<dbReference type="PANTHER" id="PTHR43560">
    <property type="entry name" value="ION-TRANSLOCATING OXIDOREDUCTASE COMPLEX SUBUNIT B"/>
    <property type="match status" value="1"/>
</dbReference>
<comment type="similarity">
    <text evidence="10">Belongs to the 4Fe4S bacterial-type ferredoxin family. RnfB subfamily.</text>
</comment>
<reference evidence="15" key="1">
    <citation type="submission" date="2020-10" db="EMBL/GenBank/DDBJ databases">
        <authorList>
            <person name="Gilroy R."/>
        </authorList>
    </citation>
    <scope>NUCLEOTIDE SEQUENCE</scope>
    <source>
        <strain evidence="15">3924</strain>
    </source>
</reference>
<dbReference type="InterPro" id="IPR050395">
    <property type="entry name" value="4Fe4S_Ferredoxin_RnfB"/>
</dbReference>
<feature type="binding site" evidence="10">
    <location>
        <position position="142"/>
    </location>
    <ligand>
        <name>[4Fe-4S] cluster</name>
        <dbReference type="ChEBI" id="CHEBI:49883"/>
        <label>2</label>
    </ligand>
</feature>
<dbReference type="SUPFAM" id="SSF54862">
    <property type="entry name" value="4Fe-4S ferredoxins"/>
    <property type="match status" value="1"/>
</dbReference>
<feature type="compositionally biased region" description="Basic and acidic residues" evidence="11">
    <location>
        <begin position="323"/>
        <end position="342"/>
    </location>
</feature>
<evidence type="ECO:0000313" key="15">
    <source>
        <dbReference type="EMBL" id="MBO8439104.1"/>
    </source>
</evidence>
<dbReference type="GO" id="GO:0009055">
    <property type="term" value="F:electron transfer activity"/>
    <property type="evidence" value="ECO:0007669"/>
    <property type="project" value="InterPro"/>
</dbReference>
<dbReference type="GO" id="GO:0022900">
    <property type="term" value="P:electron transport chain"/>
    <property type="evidence" value="ECO:0007669"/>
    <property type="project" value="UniProtKB-UniRule"/>
</dbReference>
<dbReference type="SUPFAM" id="SSF46548">
    <property type="entry name" value="alpha-helical ferredoxin"/>
    <property type="match status" value="1"/>
</dbReference>
<name>A0A940DKD3_9BACT</name>
<dbReference type="PANTHER" id="PTHR43560:SF1">
    <property type="entry name" value="ION-TRANSLOCATING OXIDOREDUCTASE COMPLEX SUBUNIT B"/>
    <property type="match status" value="1"/>
</dbReference>
<organism evidence="15 16">
    <name type="scientific">Candidatus Aphodosoma intestinipullorum</name>
    <dbReference type="NCBI Taxonomy" id="2840674"/>
    <lineage>
        <taxon>Bacteria</taxon>
        <taxon>Pseudomonadati</taxon>
        <taxon>Bacteroidota</taxon>
        <taxon>Bacteroidia</taxon>
        <taxon>Bacteroidales</taxon>
        <taxon>Candidatus Aphodosoma</taxon>
    </lineage>
</organism>
<dbReference type="Proteomes" id="UP000712007">
    <property type="component" value="Unassembled WGS sequence"/>
</dbReference>
<evidence type="ECO:0000256" key="1">
    <source>
        <dbReference type="ARBA" id="ARBA00022448"/>
    </source>
</evidence>
<feature type="domain" description="4Fe-4S ferredoxin-type" evidence="13">
    <location>
        <begin position="210"/>
        <end position="241"/>
    </location>
</feature>
<feature type="binding site" evidence="10">
    <location>
        <position position="49"/>
    </location>
    <ligand>
        <name>[4Fe-4S] cluster</name>
        <dbReference type="ChEBI" id="CHEBI:49883"/>
        <label>1</label>
    </ligand>
</feature>
<feature type="binding site" evidence="10">
    <location>
        <position position="52"/>
    </location>
    <ligand>
        <name>[4Fe-4S] cluster</name>
        <dbReference type="ChEBI" id="CHEBI:49883"/>
        <label>1</label>
    </ligand>
</feature>
<keyword evidence="2 10" id="KW-0004">4Fe-4S</keyword>
<dbReference type="InterPro" id="IPR017900">
    <property type="entry name" value="4Fe4S_Fe_S_CS"/>
</dbReference>
<feature type="domain" description="4Fe-4S" evidence="14">
    <location>
        <begin position="32"/>
        <end position="92"/>
    </location>
</feature>
<keyword evidence="4 10" id="KW-0677">Repeat</keyword>
<protein>
    <recommendedName>
        <fullName evidence="10">Ion-translocating oxidoreductase complex subunit B</fullName>
        <ecNumber evidence="10">7.-.-.-</ecNumber>
    </recommendedName>
    <alternativeName>
        <fullName evidence="10">Rnf electron transport complex subunit B</fullName>
    </alternativeName>
</protein>
<dbReference type="GO" id="GO:0051539">
    <property type="term" value="F:4 iron, 4 sulfur cluster binding"/>
    <property type="evidence" value="ECO:0007669"/>
    <property type="project" value="UniProtKB-UniRule"/>
</dbReference>
<feature type="binding site" evidence="10">
    <location>
        <position position="183"/>
    </location>
    <ligand>
        <name>[4Fe-4S] cluster</name>
        <dbReference type="ChEBI" id="CHEBI:49883"/>
        <label>2</label>
    </ligand>
</feature>
<dbReference type="PROSITE" id="PS51379">
    <property type="entry name" value="4FE4S_FER_2"/>
    <property type="match status" value="3"/>
</dbReference>